<dbReference type="EMBL" id="CP023976">
    <property type="protein sequence ID" value="ATM24695.1"/>
    <property type="molecule type" value="Genomic_DNA"/>
</dbReference>
<reference evidence="1 2" key="1">
    <citation type="submission" date="2017-10" db="EMBL/GenBank/DDBJ databases">
        <title>Streptomyces alboflavus Genome sequencing and assembly.</title>
        <authorList>
            <person name="Wang Y."/>
            <person name="Du B."/>
            <person name="Ding Y."/>
            <person name="Liu H."/>
            <person name="Hou Q."/>
            <person name="Liu K."/>
            <person name="Wang C."/>
            <person name="Yao L."/>
        </authorList>
    </citation>
    <scope>NUCLEOTIDE SEQUENCE [LARGE SCALE GENOMIC DNA]</scope>
    <source>
        <strain evidence="1 2">MDJK44</strain>
        <plasmid evidence="2">Plasmid pmdjk44.1</plasmid>
    </source>
</reference>
<dbReference type="KEGG" id="salf:SMD44_p10196"/>
<dbReference type="RefSeq" id="WP_100112510.1">
    <property type="nucleotide sequence ID" value="NZ_CP023976.1"/>
</dbReference>
<proteinExistence type="predicted"/>
<dbReference type="AlphaFoldDB" id="A0A291W3I8"/>
<name>A0A291W3I8_9ACTN</name>
<evidence type="ECO:0000313" key="2">
    <source>
        <dbReference type="Proteomes" id="UP000195880"/>
    </source>
</evidence>
<organism evidence="1 2">
    <name type="scientific">Streptomyces alboflavus</name>
    <dbReference type="NCBI Taxonomy" id="67267"/>
    <lineage>
        <taxon>Bacteria</taxon>
        <taxon>Bacillati</taxon>
        <taxon>Actinomycetota</taxon>
        <taxon>Actinomycetes</taxon>
        <taxon>Kitasatosporales</taxon>
        <taxon>Streptomycetaceae</taxon>
        <taxon>Streptomyces</taxon>
    </lineage>
</organism>
<keyword evidence="2" id="KW-1185">Reference proteome</keyword>
<gene>
    <name evidence="1" type="ORF">SMD44_p10196</name>
</gene>
<dbReference type="OrthoDB" id="9956787at2"/>
<keyword evidence="1" id="KW-0614">Plasmid</keyword>
<sequence>MNSEPRQHLQAAAQIAVAVDPAKWAQASGTKPSEAAVRTDLIAVVRRALTGDVVLANADASIAVKPVTLLNSAPQMTKSVNAALFQRVRVYPFPAHGFAHDTLQRQISAGKTTVLGCGRGGRLVQAIGRSGTVNFPSAPAMYTDRSGRLTLQAPALADLPPDDAWFYAPTEVVALLLFPQLAVLLDGADPDVMNGLRQLVA</sequence>
<dbReference type="Proteomes" id="UP000195880">
    <property type="component" value="Plasmid pMDJK44.1"/>
</dbReference>
<geneLocation type="plasmid" evidence="2">
    <name>pmdjk44.1</name>
</geneLocation>
<accession>A0A291W3I8</accession>
<protein>
    <submittedName>
        <fullName evidence="1">Uncharacterized protein</fullName>
    </submittedName>
</protein>
<evidence type="ECO:0000313" key="1">
    <source>
        <dbReference type="EMBL" id="ATM24695.1"/>
    </source>
</evidence>